<proteinExistence type="predicted"/>
<reference evidence="1 2" key="1">
    <citation type="submission" date="2017-05" db="EMBL/GenBank/DDBJ databases">
        <title>Vagococcus spp. assemblies.</title>
        <authorList>
            <person name="Gulvik C.A."/>
        </authorList>
    </citation>
    <scope>NUCLEOTIDE SEQUENCE [LARGE SCALE GENOMIC DNA]</scope>
    <source>
        <strain evidence="1 2">SS1995</strain>
    </source>
</reference>
<dbReference type="RefSeq" id="WP_125984669.1">
    <property type="nucleotide sequence ID" value="NZ_NGJS01000020.1"/>
</dbReference>
<dbReference type="Proteomes" id="UP000287857">
    <property type="component" value="Unassembled WGS sequence"/>
</dbReference>
<name>A0A429ZT96_9ENTE</name>
<comment type="caution">
    <text evidence="1">The sequence shown here is derived from an EMBL/GenBank/DDBJ whole genome shotgun (WGS) entry which is preliminary data.</text>
</comment>
<dbReference type="AlphaFoldDB" id="A0A429ZT96"/>
<organism evidence="1 2">
    <name type="scientific">Vagococcus vulneris</name>
    <dbReference type="NCBI Taxonomy" id="1977869"/>
    <lineage>
        <taxon>Bacteria</taxon>
        <taxon>Bacillati</taxon>
        <taxon>Bacillota</taxon>
        <taxon>Bacilli</taxon>
        <taxon>Lactobacillales</taxon>
        <taxon>Enterococcaceae</taxon>
        <taxon>Vagococcus</taxon>
    </lineage>
</organism>
<keyword evidence="2" id="KW-1185">Reference proteome</keyword>
<protein>
    <recommendedName>
        <fullName evidence="3">Phage gp6-like head-tail connector protein</fullName>
    </recommendedName>
</protein>
<evidence type="ECO:0008006" key="3">
    <source>
        <dbReference type="Google" id="ProtNLM"/>
    </source>
</evidence>
<accession>A0A429ZT96</accession>
<dbReference type="EMBL" id="NGJS01000020">
    <property type="protein sequence ID" value="RST96947.1"/>
    <property type="molecule type" value="Genomic_DNA"/>
</dbReference>
<evidence type="ECO:0000313" key="2">
    <source>
        <dbReference type="Proteomes" id="UP000287857"/>
    </source>
</evidence>
<gene>
    <name evidence="1" type="ORF">CBF37_10340</name>
</gene>
<dbReference type="OrthoDB" id="2236831at2"/>
<evidence type="ECO:0000313" key="1">
    <source>
        <dbReference type="EMBL" id="RST96947.1"/>
    </source>
</evidence>
<sequence length="98" mass="11488">MEELVKEFKERMKIFHDSENAEIERSLLASRASIKRMIGSDDITIPEIKELVIERSRYAYNDSLEFFEENFQSNIIGVMLEVAIENEDDVQTKEDNGR</sequence>